<accession>A0A517T9I4</accession>
<dbReference type="GO" id="GO:0008270">
    <property type="term" value="F:zinc ion binding"/>
    <property type="evidence" value="ECO:0007669"/>
    <property type="project" value="UniProtKB-UniRule"/>
</dbReference>
<dbReference type="SUPFAM" id="SSF51556">
    <property type="entry name" value="Metallo-dependent hydrolases"/>
    <property type="match status" value="1"/>
</dbReference>
<dbReference type="PANTHER" id="PTHR43668:SF2">
    <property type="entry name" value="ALLANTOINASE"/>
    <property type="match status" value="1"/>
</dbReference>
<comment type="function">
    <text evidence="2">Catalyzes the reversible cyclization of carbamoyl aspartate to dihydroorotate.</text>
</comment>
<dbReference type="GO" id="GO:0044205">
    <property type="term" value="P:'de novo' UMP biosynthetic process"/>
    <property type="evidence" value="ECO:0007669"/>
    <property type="project" value="UniProtKB-UniRule"/>
</dbReference>
<dbReference type="InterPro" id="IPR024403">
    <property type="entry name" value="DHOase_cat"/>
</dbReference>
<dbReference type="GO" id="GO:0005737">
    <property type="term" value="C:cytoplasm"/>
    <property type="evidence" value="ECO:0007669"/>
    <property type="project" value="TreeGrafter"/>
</dbReference>
<organism evidence="4 5">
    <name type="scientific">Calycomorphotria hydatis</name>
    <dbReference type="NCBI Taxonomy" id="2528027"/>
    <lineage>
        <taxon>Bacteria</taxon>
        <taxon>Pseudomonadati</taxon>
        <taxon>Planctomycetota</taxon>
        <taxon>Planctomycetia</taxon>
        <taxon>Planctomycetales</taxon>
        <taxon>Planctomycetaceae</taxon>
        <taxon>Calycomorphotria</taxon>
    </lineage>
</organism>
<protein>
    <recommendedName>
        <fullName evidence="2">Dihydroorotase</fullName>
        <shortName evidence="2">DHOase</shortName>
        <ecNumber evidence="2">3.5.2.3</ecNumber>
    </recommendedName>
</protein>
<dbReference type="Pfam" id="PF12890">
    <property type="entry name" value="DHOase"/>
    <property type="match status" value="1"/>
</dbReference>
<keyword evidence="5" id="KW-1185">Reference proteome</keyword>
<dbReference type="UniPathway" id="UPA00070">
    <property type="reaction ID" value="UER00117"/>
</dbReference>
<keyword evidence="2" id="KW-0862">Zinc</keyword>
<dbReference type="SUPFAM" id="SSF51338">
    <property type="entry name" value="Composite domain of metallo-dependent hydrolases"/>
    <property type="match status" value="1"/>
</dbReference>
<feature type="active site" evidence="2">
    <location>
        <position position="306"/>
    </location>
</feature>
<evidence type="ECO:0000259" key="3">
    <source>
        <dbReference type="Pfam" id="PF12890"/>
    </source>
</evidence>
<gene>
    <name evidence="4" type="primary">pyrC_2</name>
    <name evidence="2" type="synonym">pyrC</name>
    <name evidence="4" type="ORF">V22_22720</name>
</gene>
<dbReference type="KEGG" id="chya:V22_22720"/>
<dbReference type="CDD" id="cd01317">
    <property type="entry name" value="DHOase_IIa"/>
    <property type="match status" value="1"/>
</dbReference>
<evidence type="ECO:0000313" key="4">
    <source>
        <dbReference type="EMBL" id="QDT65026.1"/>
    </source>
</evidence>
<sequence length="433" mass="46048">MAETTVVRGGRVIDPLQGIDRIADLIIQDGKIKAITNEVVDAEIVIDAIGMIVAPGLVDPHVSFREPGDESDETTASGSLAALAGGFTSVACLPDTHPAVDTRAAAEFLKLQAERAGNCRVYPLGAVTKGLEGKELSEIGQLVDGGTVGFTDGKRSLGNAEIMRRALQYAGMFDKPILSHPQVPELVADGVMHEGFHSTVLGLRGMPAAAEYIMVARDIALAEVTGSHIHMMCISTAGSVEAIRQAKARGVNVTCDVTPHHLTLTDEVMRTFDSRFKVDPPLRTSEQVHALIAGLTDGTIDAIASDHQPYAEEKKHDDIIRDPFGVSGIESAFAICGRTLVAGGHLTWPQLIDKMACGPSNILGLPPATFTAGSAADVMVFDPEVEWTIRGAFFHSKGHSTPFEGMSGQGRVMRVLVDGTERFTHREALATLS</sequence>
<dbReference type="InterPro" id="IPR004722">
    <property type="entry name" value="DHOase"/>
</dbReference>
<comment type="caution">
    <text evidence="2">Lacks conserved residue(s) required for the propagation of feature annotation.</text>
</comment>
<evidence type="ECO:0000256" key="2">
    <source>
        <dbReference type="HAMAP-Rule" id="MF_00220"/>
    </source>
</evidence>
<dbReference type="OrthoDB" id="9765462at2"/>
<evidence type="ECO:0000256" key="1">
    <source>
        <dbReference type="ARBA" id="ARBA00022975"/>
    </source>
</evidence>
<keyword evidence="2 4" id="KW-0378">Hydrolase</keyword>
<dbReference type="GO" id="GO:0004151">
    <property type="term" value="F:dihydroorotase activity"/>
    <property type="evidence" value="ECO:0007669"/>
    <property type="project" value="UniProtKB-UniRule"/>
</dbReference>
<feature type="domain" description="Dihydroorotase catalytic" evidence="3">
    <location>
        <begin position="51"/>
        <end position="236"/>
    </location>
</feature>
<dbReference type="InterPro" id="IPR011059">
    <property type="entry name" value="Metal-dep_hydrolase_composite"/>
</dbReference>
<dbReference type="Gene3D" id="2.30.40.10">
    <property type="entry name" value="Urease, subunit C, domain 1"/>
    <property type="match status" value="1"/>
</dbReference>
<comment type="pathway">
    <text evidence="2">Pyrimidine metabolism; UMP biosynthesis via de novo pathway; (S)-dihydroorotate from bicarbonate: step 3/3.</text>
</comment>
<dbReference type="EMBL" id="CP036316">
    <property type="protein sequence ID" value="QDT65026.1"/>
    <property type="molecule type" value="Genomic_DNA"/>
</dbReference>
<comment type="similarity">
    <text evidence="2">Belongs to the metallo-dependent hydrolases superfamily. DHOase family. Class I DHOase subfamily.</text>
</comment>
<dbReference type="NCBIfam" id="TIGR00857">
    <property type="entry name" value="pyrC_multi"/>
    <property type="match status" value="1"/>
</dbReference>
<dbReference type="InterPro" id="IPR032466">
    <property type="entry name" value="Metal_Hydrolase"/>
</dbReference>
<dbReference type="GO" id="GO:0006145">
    <property type="term" value="P:purine nucleobase catabolic process"/>
    <property type="evidence" value="ECO:0007669"/>
    <property type="project" value="TreeGrafter"/>
</dbReference>
<proteinExistence type="inferred from homology"/>
<feature type="binding site" evidence="2">
    <location>
        <position position="180"/>
    </location>
    <ligand>
        <name>Zn(2+)</name>
        <dbReference type="ChEBI" id="CHEBI:29105"/>
        <label>2</label>
    </ligand>
</feature>
<dbReference type="HAMAP" id="MF_00220_B">
    <property type="entry name" value="PyrC_classI_B"/>
    <property type="match status" value="1"/>
</dbReference>
<evidence type="ECO:0000313" key="5">
    <source>
        <dbReference type="Proteomes" id="UP000319976"/>
    </source>
</evidence>
<name>A0A517T9I4_9PLAN</name>
<dbReference type="InterPro" id="IPR050138">
    <property type="entry name" value="DHOase/Allantoinase_Hydrolase"/>
</dbReference>
<dbReference type="RefSeq" id="WP_145262678.1">
    <property type="nucleotide sequence ID" value="NZ_CP036316.1"/>
</dbReference>
<comment type="cofactor">
    <cofactor evidence="2">
        <name>Zn(2+)</name>
        <dbReference type="ChEBI" id="CHEBI:29105"/>
    </cofactor>
    <text evidence="2">Binds 2 Zn(2+) ions per subunit.</text>
</comment>
<dbReference type="EC" id="3.5.2.3" evidence="2"/>
<reference evidence="4 5" key="1">
    <citation type="submission" date="2019-02" db="EMBL/GenBank/DDBJ databases">
        <title>Deep-cultivation of Planctomycetes and their phenomic and genomic characterization uncovers novel biology.</title>
        <authorList>
            <person name="Wiegand S."/>
            <person name="Jogler M."/>
            <person name="Boedeker C."/>
            <person name="Pinto D."/>
            <person name="Vollmers J."/>
            <person name="Rivas-Marin E."/>
            <person name="Kohn T."/>
            <person name="Peeters S.H."/>
            <person name="Heuer A."/>
            <person name="Rast P."/>
            <person name="Oberbeckmann S."/>
            <person name="Bunk B."/>
            <person name="Jeske O."/>
            <person name="Meyerdierks A."/>
            <person name="Storesund J.E."/>
            <person name="Kallscheuer N."/>
            <person name="Luecker S."/>
            <person name="Lage O.M."/>
            <person name="Pohl T."/>
            <person name="Merkel B.J."/>
            <person name="Hornburger P."/>
            <person name="Mueller R.-W."/>
            <person name="Bruemmer F."/>
            <person name="Labrenz M."/>
            <person name="Spormann A.M."/>
            <person name="Op den Camp H."/>
            <person name="Overmann J."/>
            <person name="Amann R."/>
            <person name="Jetten M.S.M."/>
            <person name="Mascher T."/>
            <person name="Medema M.H."/>
            <person name="Devos D.P."/>
            <person name="Kaster A.-K."/>
            <person name="Ovreas L."/>
            <person name="Rohde M."/>
            <person name="Galperin M.Y."/>
            <person name="Jogler C."/>
        </authorList>
    </citation>
    <scope>NUCLEOTIDE SEQUENCE [LARGE SCALE GENOMIC DNA]</scope>
    <source>
        <strain evidence="4 5">V22</strain>
    </source>
</reference>
<dbReference type="Proteomes" id="UP000319976">
    <property type="component" value="Chromosome"/>
</dbReference>
<dbReference type="Gene3D" id="3.20.20.140">
    <property type="entry name" value="Metal-dependent hydrolases"/>
    <property type="match status" value="1"/>
</dbReference>
<feature type="binding site" evidence="2">
    <location>
        <position position="61"/>
    </location>
    <ligand>
        <name>Zn(2+)</name>
        <dbReference type="ChEBI" id="CHEBI:29105"/>
        <label>1</label>
    </ligand>
</feature>
<keyword evidence="2" id="KW-0479">Metal-binding</keyword>
<dbReference type="GO" id="GO:0004038">
    <property type="term" value="F:allantoinase activity"/>
    <property type="evidence" value="ECO:0007669"/>
    <property type="project" value="TreeGrafter"/>
</dbReference>
<feature type="binding site" evidence="2">
    <location>
        <begin position="324"/>
        <end position="325"/>
    </location>
    <ligand>
        <name>substrate</name>
    </ligand>
</feature>
<feature type="binding site" evidence="2">
    <location>
        <position position="306"/>
    </location>
    <ligand>
        <name>Zn(2+)</name>
        <dbReference type="ChEBI" id="CHEBI:29105"/>
        <label>1</label>
    </ligand>
</feature>
<comment type="catalytic activity">
    <reaction evidence="2">
        <text>(S)-dihydroorotate + H2O = N-carbamoyl-L-aspartate + H(+)</text>
        <dbReference type="Rhea" id="RHEA:24296"/>
        <dbReference type="ChEBI" id="CHEBI:15377"/>
        <dbReference type="ChEBI" id="CHEBI:15378"/>
        <dbReference type="ChEBI" id="CHEBI:30864"/>
        <dbReference type="ChEBI" id="CHEBI:32814"/>
        <dbReference type="EC" id="3.5.2.3"/>
    </reaction>
</comment>
<dbReference type="AlphaFoldDB" id="A0A517T9I4"/>
<keyword evidence="1 2" id="KW-0665">Pyrimidine biosynthesis</keyword>
<dbReference type="PANTHER" id="PTHR43668">
    <property type="entry name" value="ALLANTOINASE"/>
    <property type="match status" value="1"/>
</dbReference>